<evidence type="ECO:0000313" key="2">
    <source>
        <dbReference type="EMBL" id="KAI5074418.1"/>
    </source>
</evidence>
<dbReference type="Proteomes" id="UP000886520">
    <property type="component" value="Chromosome 10"/>
</dbReference>
<protein>
    <submittedName>
        <fullName evidence="2">Uncharacterized protein</fullName>
    </submittedName>
</protein>
<accession>A0A9D4UVR7</accession>
<feature type="region of interest" description="Disordered" evidence="1">
    <location>
        <begin position="102"/>
        <end position="129"/>
    </location>
</feature>
<evidence type="ECO:0000256" key="1">
    <source>
        <dbReference type="SAM" id="MobiDB-lite"/>
    </source>
</evidence>
<proteinExistence type="predicted"/>
<name>A0A9D4UVR7_ADICA</name>
<feature type="region of interest" description="Disordered" evidence="1">
    <location>
        <begin position="22"/>
        <end position="51"/>
    </location>
</feature>
<evidence type="ECO:0000313" key="3">
    <source>
        <dbReference type="Proteomes" id="UP000886520"/>
    </source>
</evidence>
<comment type="caution">
    <text evidence="2">The sequence shown here is derived from an EMBL/GenBank/DDBJ whole genome shotgun (WGS) entry which is preliminary data.</text>
</comment>
<feature type="compositionally biased region" description="Basic and acidic residues" evidence="1">
    <location>
        <begin position="40"/>
        <end position="51"/>
    </location>
</feature>
<feature type="compositionally biased region" description="Polar residues" evidence="1">
    <location>
        <begin position="22"/>
        <end position="39"/>
    </location>
</feature>
<reference evidence="2" key="1">
    <citation type="submission" date="2021-01" db="EMBL/GenBank/DDBJ databases">
        <title>Adiantum capillus-veneris genome.</title>
        <authorList>
            <person name="Fang Y."/>
            <person name="Liao Q."/>
        </authorList>
    </citation>
    <scope>NUCLEOTIDE SEQUENCE</scope>
    <source>
        <strain evidence="2">H3</strain>
        <tissue evidence="2">Leaf</tissue>
    </source>
</reference>
<feature type="compositionally biased region" description="Basic and acidic residues" evidence="1">
    <location>
        <begin position="110"/>
        <end position="125"/>
    </location>
</feature>
<gene>
    <name evidence="2" type="ORF">GOP47_0010379</name>
</gene>
<organism evidence="2 3">
    <name type="scientific">Adiantum capillus-veneris</name>
    <name type="common">Maidenhair fern</name>
    <dbReference type="NCBI Taxonomy" id="13818"/>
    <lineage>
        <taxon>Eukaryota</taxon>
        <taxon>Viridiplantae</taxon>
        <taxon>Streptophyta</taxon>
        <taxon>Embryophyta</taxon>
        <taxon>Tracheophyta</taxon>
        <taxon>Polypodiopsida</taxon>
        <taxon>Polypodiidae</taxon>
        <taxon>Polypodiales</taxon>
        <taxon>Pteridineae</taxon>
        <taxon>Pteridaceae</taxon>
        <taxon>Vittarioideae</taxon>
        <taxon>Adiantum</taxon>
    </lineage>
</organism>
<dbReference type="EMBL" id="JABFUD020000010">
    <property type="protein sequence ID" value="KAI5074418.1"/>
    <property type="molecule type" value="Genomic_DNA"/>
</dbReference>
<dbReference type="AlphaFoldDB" id="A0A9D4UVR7"/>
<sequence>MQGEYNLYWMFASTQGGHSHTGIECSNRSQDCGAQQERTGQPERRRGRPAERVHRLHACSYAEKGLDLGAIYFSVAMTCVCKGSGVRAWVILVPAGAEQAMNGRTVPKGGSERRHTGSEKAEREGTQGPKRMVRMNRGYNSFAFKFARFV</sequence>
<keyword evidence="3" id="KW-1185">Reference proteome</keyword>